<evidence type="ECO:0000256" key="3">
    <source>
        <dbReference type="ARBA" id="ARBA00022833"/>
    </source>
</evidence>
<dbReference type="PANTHER" id="PTHR33248">
    <property type="entry name" value="ZINC ION-BINDING PROTEIN"/>
    <property type="match status" value="1"/>
</dbReference>
<proteinExistence type="predicted"/>
<feature type="domain" description="GRF-type" evidence="5">
    <location>
        <begin position="99"/>
        <end position="140"/>
    </location>
</feature>
<keyword evidence="2 4" id="KW-0863">Zinc-finger</keyword>
<evidence type="ECO:0000259" key="5">
    <source>
        <dbReference type="PROSITE" id="PS51999"/>
    </source>
</evidence>
<comment type="caution">
    <text evidence="6">The sequence shown here is derived from an EMBL/GenBank/DDBJ whole genome shotgun (WGS) entry which is preliminary data.</text>
</comment>
<dbReference type="PROSITE" id="PS51999">
    <property type="entry name" value="ZF_GRF"/>
    <property type="match status" value="1"/>
</dbReference>
<evidence type="ECO:0000313" key="6">
    <source>
        <dbReference type="EMBL" id="KAG5386223.1"/>
    </source>
</evidence>
<accession>A0ABQ7LI33</accession>
<keyword evidence="3" id="KW-0862">Zinc</keyword>
<dbReference type="Pfam" id="PF06839">
    <property type="entry name" value="Zn_ribbon_GRF"/>
    <property type="match status" value="1"/>
</dbReference>
<organism evidence="6 7">
    <name type="scientific">Brassica rapa subsp. trilocularis</name>
    <dbReference type="NCBI Taxonomy" id="1813537"/>
    <lineage>
        <taxon>Eukaryota</taxon>
        <taxon>Viridiplantae</taxon>
        <taxon>Streptophyta</taxon>
        <taxon>Embryophyta</taxon>
        <taxon>Tracheophyta</taxon>
        <taxon>Spermatophyta</taxon>
        <taxon>Magnoliopsida</taxon>
        <taxon>eudicotyledons</taxon>
        <taxon>Gunneridae</taxon>
        <taxon>Pentapetalae</taxon>
        <taxon>rosids</taxon>
        <taxon>malvids</taxon>
        <taxon>Brassicales</taxon>
        <taxon>Brassicaceae</taxon>
        <taxon>Brassiceae</taxon>
        <taxon>Brassica</taxon>
    </lineage>
</organism>
<sequence length="292" mass="33499">MIIDYWNCTVILWIKKETVIILSTSLALTSISVQNGDVMGLDYSYTQPSDSEDYGLQNSADSRNSSTEMNIMLDQAEIEAARNQYPPQPEVEFGFPKECYCGREPLLATSYTRNDPGRRFYTCDNIDDGDCHVYKWWDVAVTEEIKALGTQYAQLSDKVDYLSFRSDDDTHLREFKDLQFDLEQKLLRVERIGCDLARNTSSANRHWTSCSYVGEDVQSIEMQIKLHEIGKNEKEKDWSSIVWRLDHRTSGSTVGLTLNHGKSNLRLKPYGEGEDLLGMSGIFEIKVEYSYI</sequence>
<dbReference type="EMBL" id="JADBGQ010000008">
    <property type="protein sequence ID" value="KAG5386223.1"/>
    <property type="molecule type" value="Genomic_DNA"/>
</dbReference>
<keyword evidence="7" id="KW-1185">Reference proteome</keyword>
<evidence type="ECO:0000256" key="1">
    <source>
        <dbReference type="ARBA" id="ARBA00022723"/>
    </source>
</evidence>
<reference evidence="6 7" key="1">
    <citation type="submission" date="2021-03" db="EMBL/GenBank/DDBJ databases">
        <authorList>
            <person name="King G.J."/>
            <person name="Bancroft I."/>
            <person name="Baten A."/>
            <person name="Bloomfield J."/>
            <person name="Borpatragohain P."/>
            <person name="He Z."/>
            <person name="Irish N."/>
            <person name="Irwin J."/>
            <person name="Liu K."/>
            <person name="Mauleon R.P."/>
            <person name="Moore J."/>
            <person name="Morris R."/>
            <person name="Ostergaard L."/>
            <person name="Wang B."/>
            <person name="Wells R."/>
        </authorList>
    </citation>
    <scope>NUCLEOTIDE SEQUENCE [LARGE SCALE GENOMIC DNA]</scope>
    <source>
        <strain evidence="6">R-o-18</strain>
        <tissue evidence="6">Leaf</tissue>
    </source>
</reference>
<dbReference type="Proteomes" id="UP000823674">
    <property type="component" value="Chromosome A09"/>
</dbReference>
<evidence type="ECO:0000313" key="7">
    <source>
        <dbReference type="Proteomes" id="UP000823674"/>
    </source>
</evidence>
<name>A0ABQ7LI33_BRACM</name>
<dbReference type="InterPro" id="IPR010666">
    <property type="entry name" value="Znf_GRF"/>
</dbReference>
<gene>
    <name evidence="6" type="primary">A09p062150.1_BraROA</name>
    <name evidence="6" type="ORF">IGI04_037693</name>
</gene>
<keyword evidence="1" id="KW-0479">Metal-binding</keyword>
<evidence type="ECO:0000256" key="4">
    <source>
        <dbReference type="PROSITE-ProRule" id="PRU01343"/>
    </source>
</evidence>
<protein>
    <recommendedName>
        <fullName evidence="5">GRF-type domain-containing protein</fullName>
    </recommendedName>
</protein>
<evidence type="ECO:0000256" key="2">
    <source>
        <dbReference type="ARBA" id="ARBA00022771"/>
    </source>
</evidence>